<keyword evidence="3" id="KW-1185">Reference proteome</keyword>
<organism evidence="2 3">
    <name type="scientific">Tanacetum coccineum</name>
    <dbReference type="NCBI Taxonomy" id="301880"/>
    <lineage>
        <taxon>Eukaryota</taxon>
        <taxon>Viridiplantae</taxon>
        <taxon>Streptophyta</taxon>
        <taxon>Embryophyta</taxon>
        <taxon>Tracheophyta</taxon>
        <taxon>Spermatophyta</taxon>
        <taxon>Magnoliopsida</taxon>
        <taxon>eudicotyledons</taxon>
        <taxon>Gunneridae</taxon>
        <taxon>Pentapetalae</taxon>
        <taxon>asterids</taxon>
        <taxon>campanulids</taxon>
        <taxon>Asterales</taxon>
        <taxon>Asteraceae</taxon>
        <taxon>Asteroideae</taxon>
        <taxon>Anthemideae</taxon>
        <taxon>Anthemidinae</taxon>
        <taxon>Tanacetum</taxon>
    </lineage>
</organism>
<name>A0ABQ5IMT9_9ASTR</name>
<protein>
    <recommendedName>
        <fullName evidence="4">Reverse transcriptase</fullName>
    </recommendedName>
</protein>
<comment type="caution">
    <text evidence="2">The sequence shown here is derived from an EMBL/GenBank/DDBJ whole genome shotgun (WGS) entry which is preliminary data.</text>
</comment>
<sequence>MNIAAENAQISPRNSPNVQSRKSHNALGIAPVEIIDRQLPFEYTIASRSTDVMVIRSPKMVLRVEKKLFVIEQPIFPAPPADSKYLLSEMRYMMLIMRLLVLCLEDGRPVGPYVIKMKNYVAQLERLGYVLPQDLSIGLILNGLTSNFAGFVRNYNMHNMGKTIGELHALLIEYEKGLPKKAATPQVMAIQGGRI</sequence>
<proteinExistence type="predicted"/>
<accession>A0ABQ5IMT9</accession>
<evidence type="ECO:0000313" key="2">
    <source>
        <dbReference type="EMBL" id="GJU01000.1"/>
    </source>
</evidence>
<evidence type="ECO:0000256" key="1">
    <source>
        <dbReference type="SAM" id="MobiDB-lite"/>
    </source>
</evidence>
<dbReference type="EMBL" id="BQNB010020921">
    <property type="protein sequence ID" value="GJU01000.1"/>
    <property type="molecule type" value="Genomic_DNA"/>
</dbReference>
<evidence type="ECO:0000313" key="3">
    <source>
        <dbReference type="Proteomes" id="UP001151760"/>
    </source>
</evidence>
<gene>
    <name evidence="2" type="ORF">Tco_1111338</name>
</gene>
<reference evidence="2" key="1">
    <citation type="journal article" date="2022" name="Int. J. Mol. Sci.">
        <title>Draft Genome of Tanacetum Coccineum: Genomic Comparison of Closely Related Tanacetum-Family Plants.</title>
        <authorList>
            <person name="Yamashiro T."/>
            <person name="Shiraishi A."/>
            <person name="Nakayama K."/>
            <person name="Satake H."/>
        </authorList>
    </citation>
    <scope>NUCLEOTIDE SEQUENCE</scope>
</reference>
<evidence type="ECO:0008006" key="4">
    <source>
        <dbReference type="Google" id="ProtNLM"/>
    </source>
</evidence>
<dbReference type="Proteomes" id="UP001151760">
    <property type="component" value="Unassembled WGS sequence"/>
</dbReference>
<feature type="region of interest" description="Disordered" evidence="1">
    <location>
        <begin position="1"/>
        <end position="23"/>
    </location>
</feature>
<feature type="compositionally biased region" description="Polar residues" evidence="1">
    <location>
        <begin position="8"/>
        <end position="20"/>
    </location>
</feature>
<reference evidence="2" key="2">
    <citation type="submission" date="2022-01" db="EMBL/GenBank/DDBJ databases">
        <authorList>
            <person name="Yamashiro T."/>
            <person name="Shiraishi A."/>
            <person name="Satake H."/>
            <person name="Nakayama K."/>
        </authorList>
    </citation>
    <scope>NUCLEOTIDE SEQUENCE</scope>
</reference>